<keyword evidence="4 6" id="KW-0133">Cell shape</keyword>
<accession>A0A9D1HGG5</accession>
<proteinExistence type="inferred from homology"/>
<dbReference type="Proteomes" id="UP000824164">
    <property type="component" value="Unassembled WGS sequence"/>
</dbReference>
<dbReference type="Pfam" id="PF06723">
    <property type="entry name" value="MreB_Mbl"/>
    <property type="match status" value="1"/>
</dbReference>
<evidence type="ECO:0000313" key="7">
    <source>
        <dbReference type="EMBL" id="HIU02768.1"/>
    </source>
</evidence>
<evidence type="ECO:0000256" key="1">
    <source>
        <dbReference type="ARBA" id="ARBA00022490"/>
    </source>
</evidence>
<dbReference type="Gene3D" id="3.30.420.40">
    <property type="match status" value="2"/>
</dbReference>
<comment type="caution">
    <text evidence="6">Lacks conserved residue(s) required for the propagation of feature annotation.</text>
</comment>
<dbReference type="AlphaFoldDB" id="A0A9D1HGG5"/>
<feature type="binding site" evidence="6">
    <location>
        <begin position="204"/>
        <end position="207"/>
    </location>
    <ligand>
        <name>ATP</name>
        <dbReference type="ChEBI" id="CHEBI:30616"/>
    </ligand>
</feature>
<feature type="binding site" evidence="6">
    <location>
        <begin position="156"/>
        <end position="158"/>
    </location>
    <ligand>
        <name>ATP</name>
        <dbReference type="ChEBI" id="CHEBI:30616"/>
    </ligand>
</feature>
<comment type="subcellular location">
    <subcellularLocation>
        <location evidence="6">Cytoplasm</location>
    </subcellularLocation>
    <text evidence="6">Membrane-associated.</text>
</comment>
<keyword evidence="3 6" id="KW-0067">ATP-binding</keyword>
<dbReference type="GO" id="GO:0008360">
    <property type="term" value="P:regulation of cell shape"/>
    <property type="evidence" value="ECO:0007669"/>
    <property type="project" value="UniProtKB-UniRule"/>
</dbReference>
<dbReference type="GO" id="GO:0005524">
    <property type="term" value="F:ATP binding"/>
    <property type="evidence" value="ECO:0007669"/>
    <property type="project" value="UniProtKB-KW"/>
</dbReference>
<sequence length="332" mass="35840">MLASDIGVDLGTDSVLVYIRGTGVVLREPSVVAYDRDTNEVKNIGEEARQMIGRTPGNIVAVHPLRQGVISDYTITEKMLKYFIHKAVGRKTFWKPRITVCVPSGVTEVEKRAVIDATMEAGARDVIIVAEPIAAALGAGIDISKPFGNIIIDIGGGTTDIAVISFGDIVVSTSLKVAGNNFDDAIIRYLRKNHEVLVGERTAEEIKRTIGTAYPRPEDETMEVTGRNVLTGLPKTITLKSSETQQALEENLTQIIEGLHQVLEETPPELAADIATRGILLAGGGCQLYGLDQLIEEVTGIRTTVADDPLSVVAIGTGRYTEFLEAKTSDRR</sequence>
<evidence type="ECO:0000313" key="8">
    <source>
        <dbReference type="Proteomes" id="UP000824164"/>
    </source>
</evidence>
<dbReference type="SUPFAM" id="SSF53067">
    <property type="entry name" value="Actin-like ATPase domain"/>
    <property type="match status" value="2"/>
</dbReference>
<evidence type="ECO:0000256" key="6">
    <source>
        <dbReference type="HAMAP-Rule" id="MF_02207"/>
    </source>
</evidence>
<name>A0A9D1HGG5_9FIRM</name>
<dbReference type="NCBIfam" id="NF010539">
    <property type="entry name" value="PRK13927.1"/>
    <property type="match status" value="1"/>
</dbReference>
<comment type="subunit">
    <text evidence="6">Forms polymers.</text>
</comment>
<dbReference type="HAMAP" id="MF_02207">
    <property type="entry name" value="MreB"/>
    <property type="match status" value="1"/>
</dbReference>
<protein>
    <recommendedName>
        <fullName evidence="6">Cell shape-determining protein MreB</fullName>
    </recommendedName>
</protein>
<comment type="function">
    <text evidence="6">Forms membrane-associated dynamic filaments that are essential for cell shape determination. Acts by regulating cell wall synthesis and cell elongation, and thus cell shape. A feedback loop between cell geometry and MreB localization may maintain elongated cell shape by targeting cell wall growth to regions of negative cell wall curvature.</text>
</comment>
<evidence type="ECO:0000256" key="5">
    <source>
        <dbReference type="ARBA" id="ARBA00023458"/>
    </source>
</evidence>
<dbReference type="InterPro" id="IPR043129">
    <property type="entry name" value="ATPase_NBD"/>
</dbReference>
<evidence type="ECO:0000256" key="3">
    <source>
        <dbReference type="ARBA" id="ARBA00022840"/>
    </source>
</evidence>
<keyword evidence="2 6" id="KW-0547">Nucleotide-binding</keyword>
<dbReference type="PANTHER" id="PTHR42749">
    <property type="entry name" value="CELL SHAPE-DETERMINING PROTEIN MREB"/>
    <property type="match status" value="1"/>
</dbReference>
<gene>
    <name evidence="6 7" type="primary">mreB</name>
    <name evidence="7" type="ORF">IAB63_05895</name>
</gene>
<keyword evidence="1 6" id="KW-0963">Cytoplasm</keyword>
<dbReference type="InterPro" id="IPR004753">
    <property type="entry name" value="MreB"/>
</dbReference>
<evidence type="ECO:0000256" key="4">
    <source>
        <dbReference type="ARBA" id="ARBA00022960"/>
    </source>
</evidence>
<comment type="caution">
    <text evidence="7">The sequence shown here is derived from an EMBL/GenBank/DDBJ whole genome shotgun (WGS) entry which is preliminary data.</text>
</comment>
<dbReference type="EMBL" id="DVLT01000038">
    <property type="protein sequence ID" value="HIU02768.1"/>
    <property type="molecule type" value="Genomic_DNA"/>
</dbReference>
<comment type="similarity">
    <text evidence="5 6">Belongs to the FtsA/MreB family.</text>
</comment>
<dbReference type="PANTHER" id="PTHR42749:SF4">
    <property type="entry name" value="CELL SHAPE-DETERMINING PROTEIN MBL"/>
    <property type="match status" value="1"/>
</dbReference>
<organism evidence="7 8">
    <name type="scientific">Candidatus Onthocola gallistercoris</name>
    <dbReference type="NCBI Taxonomy" id="2840876"/>
    <lineage>
        <taxon>Bacteria</taxon>
        <taxon>Bacillati</taxon>
        <taxon>Bacillota</taxon>
        <taxon>Bacilli</taxon>
        <taxon>Candidatus Onthocola</taxon>
    </lineage>
</organism>
<dbReference type="PRINTS" id="PR01652">
    <property type="entry name" value="SHAPEPROTEIN"/>
</dbReference>
<dbReference type="CDD" id="cd10225">
    <property type="entry name" value="ASKHA_NBD_MreB-like"/>
    <property type="match status" value="1"/>
</dbReference>
<dbReference type="NCBIfam" id="TIGR00904">
    <property type="entry name" value="mreB"/>
    <property type="match status" value="1"/>
</dbReference>
<reference evidence="7" key="1">
    <citation type="submission" date="2020-10" db="EMBL/GenBank/DDBJ databases">
        <authorList>
            <person name="Gilroy R."/>
        </authorList>
    </citation>
    <scope>NUCLEOTIDE SEQUENCE</scope>
    <source>
        <strain evidence="7">CHK187-14744</strain>
    </source>
</reference>
<dbReference type="InterPro" id="IPR056546">
    <property type="entry name" value="MreB_MamK-like"/>
</dbReference>
<reference evidence="7" key="2">
    <citation type="journal article" date="2021" name="PeerJ">
        <title>Extensive microbial diversity within the chicken gut microbiome revealed by metagenomics and culture.</title>
        <authorList>
            <person name="Gilroy R."/>
            <person name="Ravi A."/>
            <person name="Getino M."/>
            <person name="Pursley I."/>
            <person name="Horton D.L."/>
            <person name="Alikhan N.F."/>
            <person name="Baker D."/>
            <person name="Gharbi K."/>
            <person name="Hall N."/>
            <person name="Watson M."/>
            <person name="Adriaenssens E.M."/>
            <person name="Foster-Nyarko E."/>
            <person name="Jarju S."/>
            <person name="Secka A."/>
            <person name="Antonio M."/>
            <person name="Oren A."/>
            <person name="Chaudhuri R.R."/>
            <person name="La Ragione R."/>
            <person name="Hildebrand F."/>
            <person name="Pallen M.J."/>
        </authorList>
    </citation>
    <scope>NUCLEOTIDE SEQUENCE</scope>
    <source>
        <strain evidence="7">CHK187-14744</strain>
    </source>
</reference>
<evidence type="ECO:0000256" key="2">
    <source>
        <dbReference type="ARBA" id="ARBA00022741"/>
    </source>
</evidence>
<dbReference type="GO" id="GO:0005737">
    <property type="term" value="C:cytoplasm"/>
    <property type="evidence" value="ECO:0007669"/>
    <property type="project" value="UniProtKB-SubCell"/>
</dbReference>
<dbReference type="GO" id="GO:0000902">
    <property type="term" value="P:cell morphogenesis"/>
    <property type="evidence" value="ECO:0007669"/>
    <property type="project" value="InterPro"/>
</dbReference>